<evidence type="ECO:0000256" key="1">
    <source>
        <dbReference type="SAM" id="SignalP"/>
    </source>
</evidence>
<accession>A0ABW4L399</accession>
<dbReference type="PROSITE" id="PS51257">
    <property type="entry name" value="PROKAR_LIPOPROTEIN"/>
    <property type="match status" value="1"/>
</dbReference>
<dbReference type="PANTHER" id="PTHR43649">
    <property type="entry name" value="ARABINOSE-BINDING PROTEIN-RELATED"/>
    <property type="match status" value="1"/>
</dbReference>
<sequence>MTGSARTASGLSRRQLLGLAAALAATGATGACSMGVGRTDTSGGLSMLTYDDVDSAALLREQLARFQAEGGPQTTLDTVPGSGAAQFPDKLRTRILGGQSPDVWQIWGGQIGAPFVEADLTTPLEEYYDRYGWHDMLSSAGVDGMTFDGRLHGVPLNVSSLGAWFNTVVFDEAGADIPTTYDELEAANEKILASGVAPGGFGGKYGWHIMRLFEYLLEVTAGPELHDQLLLGEESWAHEAVVEAFDLFQTWNARGWITEGALGIDPADAEQSFVQGTSAYTFSGPWIEAQYIQPSGQPASTFGTFLLPTGHSEVRHSGFIEGYMISAASGSPDLSAELLDFLIQPDTQRAIGNSQSATIDAPPDPDEFPLSAQWAEIRTHSPIYTIQDQAFPKSVSDQYFAVQSQVLQSQLTGREAAREMAVIVSDWKDSQ</sequence>
<dbReference type="InterPro" id="IPR006059">
    <property type="entry name" value="SBP"/>
</dbReference>
<keyword evidence="1" id="KW-0732">Signal</keyword>
<dbReference type="InterPro" id="IPR050490">
    <property type="entry name" value="Bact_solute-bd_prot1"/>
</dbReference>
<dbReference type="Pfam" id="PF01547">
    <property type="entry name" value="SBP_bac_1"/>
    <property type="match status" value="1"/>
</dbReference>
<dbReference type="EMBL" id="JBHUEE010000004">
    <property type="protein sequence ID" value="MFD1718056.1"/>
    <property type="molecule type" value="Genomic_DNA"/>
</dbReference>
<comment type="caution">
    <text evidence="2">The sequence shown here is derived from an EMBL/GenBank/DDBJ whole genome shotgun (WGS) entry which is preliminary data.</text>
</comment>
<feature type="chain" id="PRO_5045536729" evidence="1">
    <location>
        <begin position="31"/>
        <end position="431"/>
    </location>
</feature>
<dbReference type="Proteomes" id="UP001597277">
    <property type="component" value="Unassembled WGS sequence"/>
</dbReference>
<organism evidence="2 3">
    <name type="scientific">Georgenia deserti</name>
    <dbReference type="NCBI Taxonomy" id="2093781"/>
    <lineage>
        <taxon>Bacteria</taxon>
        <taxon>Bacillati</taxon>
        <taxon>Actinomycetota</taxon>
        <taxon>Actinomycetes</taxon>
        <taxon>Micrococcales</taxon>
        <taxon>Bogoriellaceae</taxon>
        <taxon>Georgenia</taxon>
    </lineage>
</organism>
<name>A0ABW4L399_9MICO</name>
<reference evidence="3" key="1">
    <citation type="journal article" date="2019" name="Int. J. Syst. Evol. Microbiol.">
        <title>The Global Catalogue of Microorganisms (GCM) 10K type strain sequencing project: providing services to taxonomists for standard genome sequencing and annotation.</title>
        <authorList>
            <consortium name="The Broad Institute Genomics Platform"/>
            <consortium name="The Broad Institute Genome Sequencing Center for Infectious Disease"/>
            <person name="Wu L."/>
            <person name="Ma J."/>
        </authorList>
    </citation>
    <scope>NUCLEOTIDE SEQUENCE [LARGE SCALE GENOMIC DNA]</scope>
    <source>
        <strain evidence="3">JCM 17130</strain>
    </source>
</reference>
<dbReference type="PROSITE" id="PS51318">
    <property type="entry name" value="TAT"/>
    <property type="match status" value="1"/>
</dbReference>
<keyword evidence="3" id="KW-1185">Reference proteome</keyword>
<proteinExistence type="predicted"/>
<dbReference type="InterPro" id="IPR006311">
    <property type="entry name" value="TAT_signal"/>
</dbReference>
<dbReference type="Gene3D" id="3.40.190.10">
    <property type="entry name" value="Periplasmic binding protein-like II"/>
    <property type="match status" value="2"/>
</dbReference>
<dbReference type="SUPFAM" id="SSF53850">
    <property type="entry name" value="Periplasmic binding protein-like II"/>
    <property type="match status" value="1"/>
</dbReference>
<evidence type="ECO:0000313" key="3">
    <source>
        <dbReference type="Proteomes" id="UP001597277"/>
    </source>
</evidence>
<gene>
    <name evidence="2" type="ORF">ACFSE6_09430</name>
</gene>
<evidence type="ECO:0000313" key="2">
    <source>
        <dbReference type="EMBL" id="MFD1718056.1"/>
    </source>
</evidence>
<dbReference type="RefSeq" id="WP_388005571.1">
    <property type="nucleotide sequence ID" value="NZ_JBHUEE010000004.1"/>
</dbReference>
<feature type="signal peptide" evidence="1">
    <location>
        <begin position="1"/>
        <end position="30"/>
    </location>
</feature>
<protein>
    <submittedName>
        <fullName evidence="2">ABC transporter substrate-binding protein</fullName>
    </submittedName>
</protein>